<evidence type="ECO:0000313" key="1">
    <source>
        <dbReference type="EMBL" id="GAA1916216.1"/>
    </source>
</evidence>
<sequence>MLVVISGLPGTGKSAVAVEVARRTGAVHLSIDTVEDAMLGGGLERSWTTGAAAYEAVRAVAEQNLALGLRVVVDAVNDSEIARDTWRRAAGATNASLTFVLLMLDDETEHQRRLAVRERNLRSIVEPTWDDVRRRAAEFEPWLGDHLRVEADRPLAQIVDEVVAGIRPRHILVTGMSGAGKSTLLDELGRRGRRVVDTDYDGWVLADGRWDEERMTELLASDEAVVVQGTVENQGRFYDRFAAVILLSAPLEVLLERVSARTNNPYGATAEDRERIAHDVRTVEPLLRAGATVELDGREPVTALADRVEALIRGDR</sequence>
<accession>A0ABN2PAN1</accession>
<dbReference type="InterPro" id="IPR027417">
    <property type="entry name" value="P-loop_NTPase"/>
</dbReference>
<evidence type="ECO:0008006" key="3">
    <source>
        <dbReference type="Google" id="ProtNLM"/>
    </source>
</evidence>
<dbReference type="Gene3D" id="3.40.50.300">
    <property type="entry name" value="P-loop containing nucleotide triphosphate hydrolases"/>
    <property type="match status" value="2"/>
</dbReference>
<dbReference type="PANTHER" id="PTHR37807">
    <property type="entry name" value="OS07G0160300 PROTEIN"/>
    <property type="match status" value="1"/>
</dbReference>
<keyword evidence="2" id="KW-1185">Reference proteome</keyword>
<dbReference type="RefSeq" id="WP_248145265.1">
    <property type="nucleotide sequence ID" value="NZ_BAAAOF010000002.1"/>
</dbReference>
<dbReference type="PANTHER" id="PTHR37807:SF3">
    <property type="entry name" value="OS07G0160300 PROTEIN"/>
    <property type="match status" value="1"/>
</dbReference>
<comment type="caution">
    <text evidence="1">The sequence shown here is derived from an EMBL/GenBank/DDBJ whole genome shotgun (WGS) entry which is preliminary data.</text>
</comment>
<proteinExistence type="predicted"/>
<gene>
    <name evidence="1" type="ORF">GCM10009775_05860</name>
</gene>
<evidence type="ECO:0000313" key="2">
    <source>
        <dbReference type="Proteomes" id="UP001501343"/>
    </source>
</evidence>
<reference evidence="1 2" key="1">
    <citation type="journal article" date="2019" name="Int. J. Syst. Evol. Microbiol.">
        <title>The Global Catalogue of Microorganisms (GCM) 10K type strain sequencing project: providing services to taxonomists for standard genome sequencing and annotation.</title>
        <authorList>
            <consortium name="The Broad Institute Genomics Platform"/>
            <consortium name="The Broad Institute Genome Sequencing Center for Infectious Disease"/>
            <person name="Wu L."/>
            <person name="Ma J."/>
        </authorList>
    </citation>
    <scope>NUCLEOTIDE SEQUENCE [LARGE SCALE GENOMIC DNA]</scope>
    <source>
        <strain evidence="1 2">JCM 14900</strain>
    </source>
</reference>
<name>A0ABN2PAN1_9MICO</name>
<organism evidence="1 2">
    <name type="scientific">Microbacterium aoyamense</name>
    <dbReference type="NCBI Taxonomy" id="344166"/>
    <lineage>
        <taxon>Bacteria</taxon>
        <taxon>Bacillati</taxon>
        <taxon>Actinomycetota</taxon>
        <taxon>Actinomycetes</taxon>
        <taxon>Micrococcales</taxon>
        <taxon>Microbacteriaceae</taxon>
        <taxon>Microbacterium</taxon>
    </lineage>
</organism>
<dbReference type="SUPFAM" id="SSF52540">
    <property type="entry name" value="P-loop containing nucleoside triphosphate hydrolases"/>
    <property type="match status" value="2"/>
</dbReference>
<dbReference type="Proteomes" id="UP001501343">
    <property type="component" value="Unassembled WGS sequence"/>
</dbReference>
<dbReference type="EMBL" id="BAAAOF010000002">
    <property type="protein sequence ID" value="GAA1916216.1"/>
    <property type="molecule type" value="Genomic_DNA"/>
</dbReference>
<dbReference type="Pfam" id="PF13671">
    <property type="entry name" value="AAA_33"/>
    <property type="match status" value="1"/>
</dbReference>
<protein>
    <recommendedName>
        <fullName evidence="3">ATP-binding protein</fullName>
    </recommendedName>
</protein>
<dbReference type="Pfam" id="PF13238">
    <property type="entry name" value="AAA_18"/>
    <property type="match status" value="1"/>
</dbReference>